<gene>
    <name evidence="1" type="ORF">SB48_HM08orf05198</name>
</gene>
<reference evidence="2" key="1">
    <citation type="submission" date="2015-01" db="EMBL/GenBank/DDBJ databases">
        <title>Comparative genome analysis of Bacillus coagulans HM-08, Clostridium butyricum HM-68, Bacillus subtilis HM-66 and Bacillus paralicheniformis BL-09.</title>
        <authorList>
            <person name="Zhang H."/>
        </authorList>
    </citation>
    <scope>NUCLEOTIDE SEQUENCE [LARGE SCALE GENOMIC DNA]</scope>
    <source>
        <strain evidence="2">HM-08</strain>
    </source>
</reference>
<dbReference type="Proteomes" id="UP000032024">
    <property type="component" value="Chromosome"/>
</dbReference>
<sequence>MKGCGLLNAFRNVPRTPNSRPVFYVAFRPAADSGSDWRGRGEQEPATRSNIFSIRF</sequence>
<protein>
    <submittedName>
        <fullName evidence="1">Uncharacterized protein</fullName>
    </submittedName>
</protein>
<accession>A0AAN0WD30</accession>
<evidence type="ECO:0000313" key="2">
    <source>
        <dbReference type="Proteomes" id="UP000032024"/>
    </source>
</evidence>
<proteinExistence type="predicted"/>
<dbReference type="AlphaFoldDB" id="A0AAN0WD30"/>
<dbReference type="EMBL" id="CP010525">
    <property type="protein sequence ID" value="AJO24041.1"/>
    <property type="molecule type" value="Genomic_DNA"/>
</dbReference>
<name>A0AAN0WD30_HEYCO</name>
<evidence type="ECO:0000313" key="1">
    <source>
        <dbReference type="EMBL" id="AJO24041.1"/>
    </source>
</evidence>
<keyword evidence="2" id="KW-1185">Reference proteome</keyword>
<organism evidence="1 2">
    <name type="scientific">Heyndrickxia coagulans</name>
    <name type="common">Weizmannia coagulans</name>
    <dbReference type="NCBI Taxonomy" id="1398"/>
    <lineage>
        <taxon>Bacteria</taxon>
        <taxon>Bacillati</taxon>
        <taxon>Bacillota</taxon>
        <taxon>Bacilli</taxon>
        <taxon>Bacillales</taxon>
        <taxon>Bacillaceae</taxon>
        <taxon>Heyndrickxia</taxon>
    </lineage>
</organism>